<dbReference type="Proteomes" id="UP000011087">
    <property type="component" value="Unassembled WGS sequence"/>
</dbReference>
<dbReference type="EnsemblProtists" id="EKX46618">
    <property type="protein sequence ID" value="EKX46618"/>
    <property type="gene ID" value="GUITHDRAFT_138009"/>
</dbReference>
<reference evidence="5" key="2">
    <citation type="submission" date="2012-11" db="EMBL/GenBank/DDBJ databases">
        <authorList>
            <person name="Kuo A."/>
            <person name="Curtis B.A."/>
            <person name="Tanifuji G."/>
            <person name="Burki F."/>
            <person name="Gruber A."/>
            <person name="Irimia M."/>
            <person name="Maruyama S."/>
            <person name="Arias M.C."/>
            <person name="Ball S.G."/>
            <person name="Gile G.H."/>
            <person name="Hirakawa Y."/>
            <person name="Hopkins J.F."/>
            <person name="Rensing S.A."/>
            <person name="Schmutz J."/>
            <person name="Symeonidi A."/>
            <person name="Elias M."/>
            <person name="Eveleigh R.J."/>
            <person name="Herman E.K."/>
            <person name="Klute M.J."/>
            <person name="Nakayama T."/>
            <person name="Obornik M."/>
            <person name="Reyes-Prieto A."/>
            <person name="Armbrust E.V."/>
            <person name="Aves S.J."/>
            <person name="Beiko R.G."/>
            <person name="Coutinho P."/>
            <person name="Dacks J.B."/>
            <person name="Durnford D.G."/>
            <person name="Fast N.M."/>
            <person name="Green B.R."/>
            <person name="Grisdale C."/>
            <person name="Hempe F."/>
            <person name="Henrissat B."/>
            <person name="Hoppner M.P."/>
            <person name="Ishida K.-I."/>
            <person name="Kim E."/>
            <person name="Koreny L."/>
            <person name="Kroth P.G."/>
            <person name="Liu Y."/>
            <person name="Malik S.-B."/>
            <person name="Maier U.G."/>
            <person name="McRose D."/>
            <person name="Mock T."/>
            <person name="Neilson J.A."/>
            <person name="Onodera N.T."/>
            <person name="Poole A.M."/>
            <person name="Pritham E.J."/>
            <person name="Richards T.A."/>
            <person name="Rocap G."/>
            <person name="Roy S.W."/>
            <person name="Sarai C."/>
            <person name="Schaack S."/>
            <person name="Shirato S."/>
            <person name="Slamovits C.H."/>
            <person name="Spencer D.F."/>
            <person name="Suzuki S."/>
            <person name="Worden A.Z."/>
            <person name="Zauner S."/>
            <person name="Barry K."/>
            <person name="Bell C."/>
            <person name="Bharti A.K."/>
            <person name="Crow J.A."/>
            <person name="Grimwood J."/>
            <person name="Kramer R."/>
            <person name="Lindquist E."/>
            <person name="Lucas S."/>
            <person name="Salamov A."/>
            <person name="McFadden G.I."/>
            <person name="Lane C.E."/>
            <person name="Keeling P.J."/>
            <person name="Gray M.W."/>
            <person name="Grigoriev I.V."/>
            <person name="Archibald J.M."/>
        </authorList>
    </citation>
    <scope>NUCLEOTIDE SEQUENCE</scope>
    <source>
        <strain evidence="5">CCMP2712</strain>
    </source>
</reference>
<reference evidence="4" key="3">
    <citation type="submission" date="2016-03" db="UniProtKB">
        <authorList>
            <consortium name="EnsemblProtists"/>
        </authorList>
    </citation>
    <scope>IDENTIFICATION</scope>
</reference>
<evidence type="ECO:0000313" key="4">
    <source>
        <dbReference type="EnsemblProtists" id="EKX46618"/>
    </source>
</evidence>
<organism evidence="3">
    <name type="scientific">Guillardia theta (strain CCMP2712)</name>
    <name type="common">Cryptophyte</name>
    <dbReference type="NCBI Taxonomy" id="905079"/>
    <lineage>
        <taxon>Eukaryota</taxon>
        <taxon>Cryptophyceae</taxon>
        <taxon>Pyrenomonadales</taxon>
        <taxon>Geminigeraceae</taxon>
        <taxon>Guillardia</taxon>
    </lineage>
</organism>
<sequence>MLFAALLLSLLLSLLAPPSSQASSWQLACKLTWHEGGLTNFSTFFDGNIPLSFQQLGVFYASLTSTGVPSYTLRNRNGVFVSSFQASWYFSNPYQIQFGCSAEYTYLIGMAANFDSSAEWQLLYEGIIETDFAVDSRNTSKVYSFQMPKECEWRSESSGSSQEGTLNRDLYDALTSGNVDATISSMKAATPRNFYYSQVPAMYVSPFSVVGSSHVPCFDCPCSPDPRQQQVTADSGRCVIQACNVSQCKRVYSDALASCVPNDLNVSELSRVYSPPPQPASTAQPQSSANQDATVAKPSASSSSACGVHEVSWMARSVMAISLVVSLFTCRA</sequence>
<keyword evidence="2" id="KW-0732">Signal</keyword>
<dbReference type="GeneID" id="17303309"/>
<evidence type="ECO:0000313" key="3">
    <source>
        <dbReference type="EMBL" id="EKX46618.1"/>
    </source>
</evidence>
<feature type="region of interest" description="Disordered" evidence="1">
    <location>
        <begin position="270"/>
        <end position="303"/>
    </location>
</feature>
<dbReference type="EMBL" id="JH992993">
    <property type="protein sequence ID" value="EKX46618.1"/>
    <property type="molecule type" value="Genomic_DNA"/>
</dbReference>
<dbReference type="KEGG" id="gtt:GUITHDRAFT_138009"/>
<name>L1JDK2_GUITC</name>
<evidence type="ECO:0000313" key="5">
    <source>
        <dbReference type="Proteomes" id="UP000011087"/>
    </source>
</evidence>
<accession>L1JDK2</accession>
<feature type="signal peptide" evidence="2">
    <location>
        <begin position="1"/>
        <end position="22"/>
    </location>
</feature>
<dbReference type="HOGENOM" id="CLU_837957_0_0_1"/>
<feature type="compositionally biased region" description="Low complexity" evidence="1">
    <location>
        <begin position="280"/>
        <end position="289"/>
    </location>
</feature>
<dbReference type="AlphaFoldDB" id="L1JDK2"/>
<reference evidence="3 5" key="1">
    <citation type="journal article" date="2012" name="Nature">
        <title>Algal genomes reveal evolutionary mosaicism and the fate of nucleomorphs.</title>
        <authorList>
            <consortium name="DOE Joint Genome Institute"/>
            <person name="Curtis B.A."/>
            <person name="Tanifuji G."/>
            <person name="Burki F."/>
            <person name="Gruber A."/>
            <person name="Irimia M."/>
            <person name="Maruyama S."/>
            <person name="Arias M.C."/>
            <person name="Ball S.G."/>
            <person name="Gile G.H."/>
            <person name="Hirakawa Y."/>
            <person name="Hopkins J.F."/>
            <person name="Kuo A."/>
            <person name="Rensing S.A."/>
            <person name="Schmutz J."/>
            <person name="Symeonidi A."/>
            <person name="Elias M."/>
            <person name="Eveleigh R.J."/>
            <person name="Herman E.K."/>
            <person name="Klute M.J."/>
            <person name="Nakayama T."/>
            <person name="Obornik M."/>
            <person name="Reyes-Prieto A."/>
            <person name="Armbrust E.V."/>
            <person name="Aves S.J."/>
            <person name="Beiko R.G."/>
            <person name="Coutinho P."/>
            <person name="Dacks J.B."/>
            <person name="Durnford D.G."/>
            <person name="Fast N.M."/>
            <person name="Green B.R."/>
            <person name="Grisdale C.J."/>
            <person name="Hempel F."/>
            <person name="Henrissat B."/>
            <person name="Hoppner M.P."/>
            <person name="Ishida K."/>
            <person name="Kim E."/>
            <person name="Koreny L."/>
            <person name="Kroth P.G."/>
            <person name="Liu Y."/>
            <person name="Malik S.B."/>
            <person name="Maier U.G."/>
            <person name="McRose D."/>
            <person name="Mock T."/>
            <person name="Neilson J.A."/>
            <person name="Onodera N.T."/>
            <person name="Poole A.M."/>
            <person name="Pritham E.J."/>
            <person name="Richards T.A."/>
            <person name="Rocap G."/>
            <person name="Roy S.W."/>
            <person name="Sarai C."/>
            <person name="Schaack S."/>
            <person name="Shirato S."/>
            <person name="Slamovits C.H."/>
            <person name="Spencer D.F."/>
            <person name="Suzuki S."/>
            <person name="Worden A.Z."/>
            <person name="Zauner S."/>
            <person name="Barry K."/>
            <person name="Bell C."/>
            <person name="Bharti A.K."/>
            <person name="Crow J.A."/>
            <person name="Grimwood J."/>
            <person name="Kramer R."/>
            <person name="Lindquist E."/>
            <person name="Lucas S."/>
            <person name="Salamov A."/>
            <person name="McFadden G.I."/>
            <person name="Lane C.E."/>
            <person name="Keeling P.J."/>
            <person name="Gray M.W."/>
            <person name="Grigoriev I.V."/>
            <person name="Archibald J.M."/>
        </authorList>
    </citation>
    <scope>NUCLEOTIDE SEQUENCE</scope>
    <source>
        <strain evidence="3 5">CCMP2712</strain>
    </source>
</reference>
<evidence type="ECO:0000256" key="1">
    <source>
        <dbReference type="SAM" id="MobiDB-lite"/>
    </source>
</evidence>
<evidence type="ECO:0000256" key="2">
    <source>
        <dbReference type="SAM" id="SignalP"/>
    </source>
</evidence>
<keyword evidence="5" id="KW-1185">Reference proteome</keyword>
<proteinExistence type="predicted"/>
<dbReference type="RefSeq" id="XP_005833598.1">
    <property type="nucleotide sequence ID" value="XM_005833541.1"/>
</dbReference>
<gene>
    <name evidence="3" type="ORF">GUITHDRAFT_138009</name>
</gene>
<feature type="chain" id="PRO_5008771176" evidence="2">
    <location>
        <begin position="23"/>
        <end position="332"/>
    </location>
</feature>
<dbReference type="PaxDb" id="55529-EKX46618"/>
<protein>
    <submittedName>
        <fullName evidence="3 4">Uncharacterized protein</fullName>
    </submittedName>
</protein>